<comment type="caution">
    <text evidence="2">The sequence shown here is derived from an EMBL/GenBank/DDBJ whole genome shotgun (WGS) entry which is preliminary data.</text>
</comment>
<evidence type="ECO:0000256" key="1">
    <source>
        <dbReference type="SAM" id="MobiDB-lite"/>
    </source>
</evidence>
<feature type="region of interest" description="Disordered" evidence="1">
    <location>
        <begin position="152"/>
        <end position="177"/>
    </location>
</feature>
<protein>
    <submittedName>
        <fullName evidence="2">Uncharacterized protein</fullName>
    </submittedName>
</protein>
<keyword evidence="3" id="KW-1185">Reference proteome</keyword>
<dbReference type="AlphaFoldDB" id="A0AA89CAE2"/>
<accession>A0AA89CAE2</accession>
<name>A0AA89CAE2_PINIB</name>
<evidence type="ECO:0000313" key="3">
    <source>
        <dbReference type="Proteomes" id="UP001186944"/>
    </source>
</evidence>
<organism evidence="2 3">
    <name type="scientific">Pinctada imbricata</name>
    <name type="common">Atlantic pearl-oyster</name>
    <name type="synonym">Pinctada martensii</name>
    <dbReference type="NCBI Taxonomy" id="66713"/>
    <lineage>
        <taxon>Eukaryota</taxon>
        <taxon>Metazoa</taxon>
        <taxon>Spiralia</taxon>
        <taxon>Lophotrochozoa</taxon>
        <taxon>Mollusca</taxon>
        <taxon>Bivalvia</taxon>
        <taxon>Autobranchia</taxon>
        <taxon>Pteriomorphia</taxon>
        <taxon>Pterioida</taxon>
        <taxon>Pterioidea</taxon>
        <taxon>Pteriidae</taxon>
        <taxon>Pinctada</taxon>
    </lineage>
</organism>
<dbReference type="Proteomes" id="UP001186944">
    <property type="component" value="Unassembled WGS sequence"/>
</dbReference>
<evidence type="ECO:0000313" key="2">
    <source>
        <dbReference type="EMBL" id="KAK3107880.1"/>
    </source>
</evidence>
<reference evidence="2" key="1">
    <citation type="submission" date="2019-08" db="EMBL/GenBank/DDBJ databases">
        <title>The improved chromosome-level genome for the pearl oyster Pinctada fucata martensii using PacBio sequencing and Hi-C.</title>
        <authorList>
            <person name="Zheng Z."/>
        </authorList>
    </citation>
    <scope>NUCLEOTIDE SEQUENCE</scope>
    <source>
        <strain evidence="2">ZZ-2019</strain>
        <tissue evidence="2">Adductor muscle</tissue>
    </source>
</reference>
<gene>
    <name evidence="2" type="ORF">FSP39_024347</name>
</gene>
<sequence length="209" mass="24095">MDNLKDEIPCNQEHLINEAADDDDFDYSLDLTNVQVCDATNKTAEHADTVSRACSDFTRKLEVRHKFACAREGLSFGLSNGQLPPFMRFKVECNPQLWSPESNNEFQSIWMLEVNATKERVIKRAIEFMDEKIQTCNMDLKSIRQGALTKIGKDTESSGRARTELTRRMSESKENFDKSLMQYRTAIRTEKRSFKGNVGKNTFKKFKTQ</sequence>
<dbReference type="EMBL" id="VSWD01000002">
    <property type="protein sequence ID" value="KAK3107880.1"/>
    <property type="molecule type" value="Genomic_DNA"/>
</dbReference>
<proteinExistence type="predicted"/>